<evidence type="ECO:0000313" key="3">
    <source>
        <dbReference type="Proteomes" id="UP001597227"/>
    </source>
</evidence>
<dbReference type="SUPFAM" id="SSF54593">
    <property type="entry name" value="Glyoxalase/Bleomycin resistance protein/Dihydroxybiphenyl dioxygenase"/>
    <property type="match status" value="1"/>
</dbReference>
<organism evidence="2 3">
    <name type="scientific">Fredinandcohnia salidurans</name>
    <dbReference type="NCBI Taxonomy" id="2595041"/>
    <lineage>
        <taxon>Bacteria</taxon>
        <taxon>Bacillati</taxon>
        <taxon>Bacillota</taxon>
        <taxon>Bacilli</taxon>
        <taxon>Bacillales</taxon>
        <taxon>Bacillaceae</taxon>
        <taxon>Fredinandcohnia</taxon>
    </lineage>
</organism>
<dbReference type="PROSITE" id="PS51819">
    <property type="entry name" value="VOC"/>
    <property type="match status" value="1"/>
</dbReference>
<dbReference type="InterPro" id="IPR029068">
    <property type="entry name" value="Glyas_Bleomycin-R_OHBP_Dase"/>
</dbReference>
<dbReference type="RefSeq" id="WP_388042018.1">
    <property type="nucleotide sequence ID" value="NZ_JBHUEK010000034.1"/>
</dbReference>
<dbReference type="Proteomes" id="UP001597227">
    <property type="component" value="Unassembled WGS sequence"/>
</dbReference>
<dbReference type="EMBL" id="JBHUEK010000034">
    <property type="protein sequence ID" value="MFD1781603.1"/>
    <property type="molecule type" value="Genomic_DNA"/>
</dbReference>
<evidence type="ECO:0000259" key="1">
    <source>
        <dbReference type="PROSITE" id="PS51819"/>
    </source>
</evidence>
<dbReference type="Gene3D" id="3.10.180.10">
    <property type="entry name" value="2,3-Dihydroxybiphenyl 1,2-Dioxygenase, domain 1"/>
    <property type="match status" value="1"/>
</dbReference>
<dbReference type="InterPro" id="IPR037523">
    <property type="entry name" value="VOC_core"/>
</dbReference>
<dbReference type="PANTHER" id="PTHR36503">
    <property type="entry name" value="BLR2520 PROTEIN"/>
    <property type="match status" value="1"/>
</dbReference>
<keyword evidence="3" id="KW-1185">Reference proteome</keyword>
<gene>
    <name evidence="2" type="ORF">ACFSFW_23430</name>
</gene>
<reference evidence="3" key="1">
    <citation type="journal article" date="2019" name="Int. J. Syst. Evol. Microbiol.">
        <title>The Global Catalogue of Microorganisms (GCM) 10K type strain sequencing project: providing services to taxonomists for standard genome sequencing and annotation.</title>
        <authorList>
            <consortium name="The Broad Institute Genomics Platform"/>
            <consortium name="The Broad Institute Genome Sequencing Center for Infectious Disease"/>
            <person name="Wu L."/>
            <person name="Ma J."/>
        </authorList>
    </citation>
    <scope>NUCLEOTIDE SEQUENCE [LARGE SCALE GENOMIC DNA]</scope>
    <source>
        <strain evidence="3">CCUG 15531</strain>
    </source>
</reference>
<dbReference type="InterPro" id="IPR004360">
    <property type="entry name" value="Glyas_Fos-R_dOase_dom"/>
</dbReference>
<protein>
    <submittedName>
        <fullName evidence="2">VOC family protein</fullName>
    </submittedName>
</protein>
<dbReference type="PANTHER" id="PTHR36503:SF3">
    <property type="entry name" value="BLR0126 PROTEIN"/>
    <property type="match status" value="1"/>
</dbReference>
<accession>A0ABW4MVN0</accession>
<evidence type="ECO:0000313" key="2">
    <source>
        <dbReference type="EMBL" id="MFD1781603.1"/>
    </source>
</evidence>
<dbReference type="Pfam" id="PF00903">
    <property type="entry name" value="Glyoxalase"/>
    <property type="match status" value="1"/>
</dbReference>
<comment type="caution">
    <text evidence="2">The sequence shown here is derived from an EMBL/GenBank/DDBJ whole genome shotgun (WGS) entry which is preliminary data.</text>
</comment>
<feature type="domain" description="VOC" evidence="1">
    <location>
        <begin position="10"/>
        <end position="132"/>
    </location>
</feature>
<proteinExistence type="predicted"/>
<sequence length="142" mass="16348">MTANLSLLRKINDLCLFVPDIEEAVEFYTEKMGFEIIRRQPGYVQFDFQGTSLTMWQEDGVYRAVNKEYLGGEGNHFMIAIKVPTLEDVDNLHEELVSRGVECISEPETYPFGSRAVYFRDINKNIWEVFAWVEGDGPGLLK</sequence>
<name>A0ABW4MVN0_9BACI</name>